<dbReference type="Pfam" id="PF02371">
    <property type="entry name" value="Transposase_20"/>
    <property type="match status" value="1"/>
</dbReference>
<dbReference type="Proteomes" id="UP000292884">
    <property type="component" value="Unassembled WGS sequence"/>
</dbReference>
<name>A0A4R0N1L6_9SPHI</name>
<feature type="domain" description="Transposase IS116/IS110/IS902 C-terminal" evidence="2">
    <location>
        <begin position="213"/>
        <end position="297"/>
    </location>
</feature>
<evidence type="ECO:0000259" key="1">
    <source>
        <dbReference type="Pfam" id="PF01548"/>
    </source>
</evidence>
<dbReference type="InterPro" id="IPR047650">
    <property type="entry name" value="Transpos_IS110"/>
</dbReference>
<dbReference type="InterPro" id="IPR002525">
    <property type="entry name" value="Transp_IS110-like_N"/>
</dbReference>
<dbReference type="PANTHER" id="PTHR33055:SF3">
    <property type="entry name" value="PUTATIVE TRANSPOSASE FOR IS117-RELATED"/>
    <property type="match status" value="1"/>
</dbReference>
<dbReference type="InterPro" id="IPR003346">
    <property type="entry name" value="Transposase_20"/>
</dbReference>
<evidence type="ECO:0000313" key="4">
    <source>
        <dbReference type="Proteomes" id="UP000292884"/>
    </source>
</evidence>
<reference evidence="3 4" key="1">
    <citation type="submission" date="2019-02" db="EMBL/GenBank/DDBJ databases">
        <title>Pedobacter sp. RP-1-13 sp. nov., isolated from Arctic soil.</title>
        <authorList>
            <person name="Dahal R.H."/>
        </authorList>
    </citation>
    <scope>NUCLEOTIDE SEQUENCE [LARGE SCALE GENOMIC DNA]</scope>
    <source>
        <strain evidence="3 4">RP-1-13</strain>
    </source>
</reference>
<dbReference type="GO" id="GO:0003677">
    <property type="term" value="F:DNA binding"/>
    <property type="evidence" value="ECO:0007669"/>
    <property type="project" value="InterPro"/>
</dbReference>
<organism evidence="3 4">
    <name type="scientific">Pedobacter frigiditerrae</name>
    <dbReference type="NCBI Taxonomy" id="2530452"/>
    <lineage>
        <taxon>Bacteria</taxon>
        <taxon>Pseudomonadati</taxon>
        <taxon>Bacteroidota</taxon>
        <taxon>Sphingobacteriia</taxon>
        <taxon>Sphingobacteriales</taxon>
        <taxon>Sphingobacteriaceae</taxon>
        <taxon>Pedobacter</taxon>
    </lineage>
</organism>
<evidence type="ECO:0000259" key="2">
    <source>
        <dbReference type="Pfam" id="PF02371"/>
    </source>
</evidence>
<gene>
    <name evidence="3" type="ORF">EZ428_02755</name>
</gene>
<dbReference type="GO" id="GO:0006313">
    <property type="term" value="P:DNA transposition"/>
    <property type="evidence" value="ECO:0007669"/>
    <property type="project" value="InterPro"/>
</dbReference>
<protein>
    <submittedName>
        <fullName evidence="3">IS110 family transposase</fullName>
    </submittedName>
</protein>
<evidence type="ECO:0000313" key="3">
    <source>
        <dbReference type="EMBL" id="TCC93708.1"/>
    </source>
</evidence>
<dbReference type="PANTHER" id="PTHR33055">
    <property type="entry name" value="TRANSPOSASE FOR INSERTION SEQUENCE ELEMENT IS1111A"/>
    <property type="match status" value="1"/>
</dbReference>
<sequence>MEATSRKKNYTYFIGTDVSRNKLDHVVMKGTTVLFHREIKNNAEEITAFIQELKALTGFTVSKAVFAMEHTGIYCNHLLNCLKRVKANIVLEGALHIRNSLGNIRGKNDKIDARRIAEYAYKSRDHLRLWMPKRQVLVELANLSTIRTRLLSLQVAINVPLKEQSTFIKKGVAKSSVKLCSRSIEALKADIEEVNISIAKLIREDERLNQLMKIVTSVPCIGPITAVHLLVCTNEFRDINNPKKFACYAGVAPFLKSSGTVLGKARVSHMANKKMKSLLHICAMGSVKNVPEMKAYYLRKTEGEGKQKMLVLNAIRNKLILRIFACVNQDRSYQAVYLRSPTNEINSSSER</sequence>
<dbReference type="OrthoDB" id="964423at2"/>
<comment type="caution">
    <text evidence="3">The sequence shown here is derived from an EMBL/GenBank/DDBJ whole genome shotgun (WGS) entry which is preliminary data.</text>
</comment>
<dbReference type="EMBL" id="SJSK01000001">
    <property type="protein sequence ID" value="TCC93708.1"/>
    <property type="molecule type" value="Genomic_DNA"/>
</dbReference>
<keyword evidence="4" id="KW-1185">Reference proteome</keyword>
<dbReference type="GO" id="GO:0004803">
    <property type="term" value="F:transposase activity"/>
    <property type="evidence" value="ECO:0007669"/>
    <property type="project" value="InterPro"/>
</dbReference>
<feature type="domain" description="Transposase IS110-like N-terminal" evidence="1">
    <location>
        <begin position="14"/>
        <end position="152"/>
    </location>
</feature>
<accession>A0A4R0N1L6</accession>
<dbReference type="RefSeq" id="WP_131551574.1">
    <property type="nucleotide sequence ID" value="NZ_SJSK01000001.1"/>
</dbReference>
<proteinExistence type="predicted"/>
<dbReference type="AlphaFoldDB" id="A0A4R0N1L6"/>
<dbReference type="Pfam" id="PF01548">
    <property type="entry name" value="DEDD_Tnp_IS110"/>
    <property type="match status" value="1"/>
</dbReference>